<dbReference type="EMBL" id="JACEHE010000011">
    <property type="protein sequence ID" value="MBA2947804.1"/>
    <property type="molecule type" value="Genomic_DNA"/>
</dbReference>
<dbReference type="InterPro" id="IPR025110">
    <property type="entry name" value="AMP-bd_C"/>
</dbReference>
<evidence type="ECO:0000313" key="2">
    <source>
        <dbReference type="EMBL" id="MBA2947804.1"/>
    </source>
</evidence>
<comment type="caution">
    <text evidence="2">The sequence shown here is derived from an EMBL/GenBank/DDBJ whole genome shotgun (WGS) entry which is preliminary data.</text>
</comment>
<dbReference type="SUPFAM" id="SSF56801">
    <property type="entry name" value="Acetyl-CoA synthetase-like"/>
    <property type="match status" value="1"/>
</dbReference>
<evidence type="ECO:0000259" key="1">
    <source>
        <dbReference type="Pfam" id="PF13193"/>
    </source>
</evidence>
<accession>A0A7W0DMG4</accession>
<feature type="domain" description="AMP-binding enzyme C-terminal" evidence="1">
    <location>
        <begin position="12"/>
        <end position="48"/>
    </location>
</feature>
<sequence>MVQPVDRAAAGADLEAELLAHCRAALATYKCPRTVDFVDELPRDPNGKLYKRLLREHYGADGIRTTE</sequence>
<gene>
    <name evidence="2" type="ORF">H1D24_18805</name>
</gene>
<name>A0A7W0DMG4_9ACTN</name>
<dbReference type="AlphaFoldDB" id="A0A7W0DMG4"/>
<dbReference type="InterPro" id="IPR045851">
    <property type="entry name" value="AMP-bd_C_sf"/>
</dbReference>
<evidence type="ECO:0000313" key="3">
    <source>
        <dbReference type="Proteomes" id="UP000545761"/>
    </source>
</evidence>
<reference evidence="2 3" key="1">
    <citation type="submission" date="2020-07" db="EMBL/GenBank/DDBJ databases">
        <title>Streptomyces isolated from Indian soil.</title>
        <authorList>
            <person name="Mandal S."/>
            <person name="Maiti P.K."/>
        </authorList>
    </citation>
    <scope>NUCLEOTIDE SEQUENCE [LARGE SCALE GENOMIC DNA]</scope>
    <source>
        <strain evidence="2 3">PSKA28</strain>
    </source>
</reference>
<dbReference type="RefSeq" id="WP_181658966.1">
    <property type="nucleotide sequence ID" value="NZ_JACEHE010000011.1"/>
</dbReference>
<proteinExistence type="predicted"/>
<protein>
    <recommendedName>
        <fullName evidence="1">AMP-binding enzyme C-terminal domain-containing protein</fullName>
    </recommendedName>
</protein>
<dbReference type="Proteomes" id="UP000545761">
    <property type="component" value="Unassembled WGS sequence"/>
</dbReference>
<dbReference type="Pfam" id="PF13193">
    <property type="entry name" value="AMP-binding_C"/>
    <property type="match status" value="1"/>
</dbReference>
<organism evidence="2 3">
    <name type="scientific">Streptomyces himalayensis subsp. himalayensis</name>
    <dbReference type="NCBI Taxonomy" id="2756131"/>
    <lineage>
        <taxon>Bacteria</taxon>
        <taxon>Bacillati</taxon>
        <taxon>Actinomycetota</taxon>
        <taxon>Actinomycetes</taxon>
        <taxon>Kitasatosporales</taxon>
        <taxon>Streptomycetaceae</taxon>
        <taxon>Streptomyces</taxon>
        <taxon>Streptomyces himalayensis</taxon>
    </lineage>
</organism>
<dbReference type="Gene3D" id="3.30.300.30">
    <property type="match status" value="1"/>
</dbReference>